<protein>
    <submittedName>
        <fullName evidence="7">Succinyl-CoA ligase [ADP-forming] beta chain</fullName>
        <ecNumber evidence="7">6.2.1.5</ecNumber>
    </submittedName>
</protein>
<feature type="domain" description="ATP-citrate synthase/succinyl-CoA ligase C-terminal" evidence="5">
    <location>
        <begin position="259"/>
        <end position="357"/>
    </location>
</feature>
<dbReference type="GO" id="GO:0042709">
    <property type="term" value="C:succinate-CoA ligase complex"/>
    <property type="evidence" value="ECO:0007669"/>
    <property type="project" value="TreeGrafter"/>
</dbReference>
<dbReference type="EC" id="6.2.1.5" evidence="7"/>
<gene>
    <name evidence="7" type="ORF">MNBD_GAMMA18-850</name>
</gene>
<sequence>MNLHEFQAKKLFRAAGIPVPEGEVVDTPSGAIDAARRLGGGRWMVKAQVHAGARTEAGGIRRFNDLEKLQRFAQEMLGERLITAENSPSGQPVNQLLIELSCGVKNCYHLSVMLDPHSGQVVFQGGLSECRDSAELNDQSPRELFRVEVDPVAGLQHFQSRQLAVELRLDRTIWPQFFEISQTLYRLFIAKDLLLIEIGSLVENDRGQMMVLDVRVQVDDNALIRQSELAQWVDHRQDESQVLGDGLGFIAMEGDIGCIVNGSGLALATLDIIQLNGGSVANIVEVDNGAGADALANACRLVWDSGRCSRILINIVGGIVRCDKVAAGIIDGIQKYNITCPIVVRMEGTRAEEAKTLFMQSDEKIEIVKTLDDAVISLIGTPAS</sequence>
<dbReference type="InterPro" id="IPR013650">
    <property type="entry name" value="ATP-grasp_succ-CoA_synth-type"/>
</dbReference>
<dbReference type="InterPro" id="IPR016102">
    <property type="entry name" value="Succinyl-CoA_synth-like"/>
</dbReference>
<keyword evidence="2" id="KW-0479">Metal-binding</keyword>
<dbReference type="FunFam" id="3.30.1490.20:FF:000002">
    <property type="entry name" value="Succinate--CoA ligase [ADP-forming] subunit beta"/>
    <property type="match status" value="1"/>
</dbReference>
<evidence type="ECO:0000256" key="2">
    <source>
        <dbReference type="ARBA" id="ARBA00022723"/>
    </source>
</evidence>
<keyword evidence="4" id="KW-0460">Magnesium</keyword>
<evidence type="ECO:0000256" key="1">
    <source>
        <dbReference type="ARBA" id="ARBA00022598"/>
    </source>
</evidence>
<evidence type="ECO:0000256" key="4">
    <source>
        <dbReference type="ARBA" id="ARBA00022842"/>
    </source>
</evidence>
<dbReference type="SUPFAM" id="SSF52210">
    <property type="entry name" value="Succinyl-CoA synthetase domains"/>
    <property type="match status" value="1"/>
</dbReference>
<dbReference type="Gene3D" id="3.30.470.20">
    <property type="entry name" value="ATP-grasp fold, B domain"/>
    <property type="match status" value="1"/>
</dbReference>
<dbReference type="GO" id="GO:0006099">
    <property type="term" value="P:tricarboxylic acid cycle"/>
    <property type="evidence" value="ECO:0007669"/>
    <property type="project" value="InterPro"/>
</dbReference>
<dbReference type="PANTHER" id="PTHR11815:SF10">
    <property type="entry name" value="SUCCINATE--COA LIGASE [GDP-FORMING] SUBUNIT BETA, MITOCHONDRIAL"/>
    <property type="match status" value="1"/>
</dbReference>
<dbReference type="SUPFAM" id="SSF56059">
    <property type="entry name" value="Glutathione synthetase ATP-binding domain-like"/>
    <property type="match status" value="1"/>
</dbReference>
<keyword evidence="3" id="KW-0547">Nucleotide-binding</keyword>
<dbReference type="Pfam" id="PF08442">
    <property type="entry name" value="ATP-grasp_2"/>
    <property type="match status" value="1"/>
</dbReference>
<dbReference type="AlphaFoldDB" id="A0A3B1ABE8"/>
<dbReference type="InterPro" id="IPR013815">
    <property type="entry name" value="ATP_grasp_subdomain_1"/>
</dbReference>
<dbReference type="InterPro" id="IPR005811">
    <property type="entry name" value="SUCC_ACL_C"/>
</dbReference>
<evidence type="ECO:0000259" key="6">
    <source>
        <dbReference type="Pfam" id="PF08442"/>
    </source>
</evidence>
<dbReference type="GO" id="GO:0005524">
    <property type="term" value="F:ATP binding"/>
    <property type="evidence" value="ECO:0007669"/>
    <property type="project" value="InterPro"/>
</dbReference>
<dbReference type="EMBL" id="UOFP01000309">
    <property type="protein sequence ID" value="VAW90136.1"/>
    <property type="molecule type" value="Genomic_DNA"/>
</dbReference>
<dbReference type="GO" id="GO:0046872">
    <property type="term" value="F:metal ion binding"/>
    <property type="evidence" value="ECO:0007669"/>
    <property type="project" value="UniProtKB-KW"/>
</dbReference>
<dbReference type="Gene3D" id="3.40.50.261">
    <property type="entry name" value="Succinyl-CoA synthetase domains"/>
    <property type="match status" value="1"/>
</dbReference>
<reference evidence="7" key="1">
    <citation type="submission" date="2018-06" db="EMBL/GenBank/DDBJ databases">
        <authorList>
            <person name="Zhirakovskaya E."/>
        </authorList>
    </citation>
    <scope>NUCLEOTIDE SEQUENCE</scope>
</reference>
<organism evidence="7">
    <name type="scientific">hydrothermal vent metagenome</name>
    <dbReference type="NCBI Taxonomy" id="652676"/>
    <lineage>
        <taxon>unclassified sequences</taxon>
        <taxon>metagenomes</taxon>
        <taxon>ecological metagenomes</taxon>
    </lineage>
</organism>
<dbReference type="InterPro" id="IPR005809">
    <property type="entry name" value="Succ_CoA_ligase-like_bsu"/>
</dbReference>
<dbReference type="GO" id="GO:0004775">
    <property type="term" value="F:succinate-CoA ligase (ADP-forming) activity"/>
    <property type="evidence" value="ECO:0007669"/>
    <property type="project" value="UniProtKB-EC"/>
</dbReference>
<dbReference type="PANTHER" id="PTHR11815">
    <property type="entry name" value="SUCCINYL-COA SYNTHETASE BETA CHAIN"/>
    <property type="match status" value="1"/>
</dbReference>
<proteinExistence type="predicted"/>
<dbReference type="Pfam" id="PF00549">
    <property type="entry name" value="Ligase_CoA"/>
    <property type="match status" value="1"/>
</dbReference>
<dbReference type="PIRSF" id="PIRSF001554">
    <property type="entry name" value="SucCS_beta"/>
    <property type="match status" value="1"/>
</dbReference>
<feature type="domain" description="ATP-grasp fold succinyl-CoA synthetase-type" evidence="6">
    <location>
        <begin position="2"/>
        <end position="202"/>
    </location>
</feature>
<name>A0A3B1ABE8_9ZZZZ</name>
<dbReference type="GO" id="GO:0006104">
    <property type="term" value="P:succinyl-CoA metabolic process"/>
    <property type="evidence" value="ECO:0007669"/>
    <property type="project" value="TreeGrafter"/>
</dbReference>
<dbReference type="Gene3D" id="3.30.1490.20">
    <property type="entry name" value="ATP-grasp fold, A domain"/>
    <property type="match status" value="1"/>
</dbReference>
<keyword evidence="1 7" id="KW-0436">Ligase</keyword>
<evidence type="ECO:0000259" key="5">
    <source>
        <dbReference type="Pfam" id="PF00549"/>
    </source>
</evidence>
<accession>A0A3B1ABE8</accession>
<dbReference type="GO" id="GO:0005829">
    <property type="term" value="C:cytosol"/>
    <property type="evidence" value="ECO:0007669"/>
    <property type="project" value="TreeGrafter"/>
</dbReference>
<evidence type="ECO:0000313" key="7">
    <source>
        <dbReference type="EMBL" id="VAW90136.1"/>
    </source>
</evidence>
<evidence type="ECO:0000256" key="3">
    <source>
        <dbReference type="ARBA" id="ARBA00022741"/>
    </source>
</evidence>